<dbReference type="AlphaFoldDB" id="A0A917JZK2"/>
<dbReference type="EMBL" id="BAAAHC010000009">
    <property type="protein sequence ID" value="GAA0522552.1"/>
    <property type="molecule type" value="Genomic_DNA"/>
</dbReference>
<dbReference type="EMBL" id="BMMT01000012">
    <property type="protein sequence ID" value="GGI94159.1"/>
    <property type="molecule type" value="Genomic_DNA"/>
</dbReference>
<reference evidence="3" key="4">
    <citation type="submission" date="2020-09" db="EMBL/GenBank/DDBJ databases">
        <authorList>
            <person name="Sun Q."/>
            <person name="Zhou Y."/>
        </authorList>
    </citation>
    <scope>NUCLEOTIDE SEQUENCE</scope>
    <source>
        <strain evidence="3">CGMCC 4.7206</strain>
    </source>
</reference>
<dbReference type="PROSITE" id="PS50104">
    <property type="entry name" value="TIR"/>
    <property type="match status" value="1"/>
</dbReference>
<gene>
    <name evidence="2" type="ORF">GCM10009545_25850</name>
    <name evidence="3" type="ORF">GCM10011581_34100</name>
</gene>
<evidence type="ECO:0000313" key="4">
    <source>
        <dbReference type="Proteomes" id="UP000597989"/>
    </source>
</evidence>
<accession>A0A917JZK2</accession>
<protein>
    <recommendedName>
        <fullName evidence="1">TIR domain-containing protein</fullName>
    </recommendedName>
</protein>
<evidence type="ECO:0000313" key="2">
    <source>
        <dbReference type="EMBL" id="GAA0522552.1"/>
    </source>
</evidence>
<dbReference type="RefSeq" id="WP_188988839.1">
    <property type="nucleotide sequence ID" value="NZ_BAAAHC010000009.1"/>
</dbReference>
<evidence type="ECO:0000259" key="1">
    <source>
        <dbReference type="PROSITE" id="PS50104"/>
    </source>
</evidence>
<evidence type="ECO:0000313" key="5">
    <source>
        <dbReference type="Proteomes" id="UP001500220"/>
    </source>
</evidence>
<dbReference type="Gene3D" id="3.40.50.10140">
    <property type="entry name" value="Toll/interleukin-1 receptor homology (TIR) domain"/>
    <property type="match status" value="1"/>
</dbReference>
<dbReference type="Proteomes" id="UP001500220">
    <property type="component" value="Unassembled WGS sequence"/>
</dbReference>
<dbReference type="GO" id="GO:0007165">
    <property type="term" value="P:signal transduction"/>
    <property type="evidence" value="ECO:0007669"/>
    <property type="project" value="InterPro"/>
</dbReference>
<sequence length="242" mass="26449">MPEIFINYRTGDCEQAAAHIERYLSDRFGDRCTFRASKSIRPGDNYKHHLQNASSGSRALLALIGPGWLDAADRDGNRALENKNDWTRREILNARRSGARIIPILVGRRTERLDAKKLPKALAFLADLQSLVYDTGNDQASLKQIAEELVDLVPGLSDPKPEQAPTTSPVYNINHGQVNGDMVQAGQINGGSVVNQFGRVNGPVHTGSGNQQVFTGDRTNYIAGPQFGGIQQNVGTGLEDDR</sequence>
<dbReference type="SUPFAM" id="SSF52200">
    <property type="entry name" value="Toll/Interleukin receptor TIR domain"/>
    <property type="match status" value="1"/>
</dbReference>
<organism evidence="3 4">
    <name type="scientific">Saccharopolyspora thermophila</name>
    <dbReference type="NCBI Taxonomy" id="89367"/>
    <lineage>
        <taxon>Bacteria</taxon>
        <taxon>Bacillati</taxon>
        <taxon>Actinomycetota</taxon>
        <taxon>Actinomycetes</taxon>
        <taxon>Pseudonocardiales</taxon>
        <taxon>Pseudonocardiaceae</taxon>
        <taxon>Saccharopolyspora</taxon>
    </lineage>
</organism>
<dbReference type="Pfam" id="PF13676">
    <property type="entry name" value="TIR_2"/>
    <property type="match status" value="1"/>
</dbReference>
<reference evidence="3 4" key="2">
    <citation type="journal article" date="2014" name="Int. J. Syst. Evol. Microbiol.">
        <title>Complete genome sequence of Corynebacterium casei LMG S-19264T (=DSM 44701T), isolated from a smear-ripened cheese.</title>
        <authorList>
            <consortium name="US DOE Joint Genome Institute (JGI-PGF)"/>
            <person name="Walter F."/>
            <person name="Albersmeier A."/>
            <person name="Kalinowski J."/>
            <person name="Ruckert C."/>
        </authorList>
    </citation>
    <scope>NUCLEOTIDE SEQUENCE [LARGE SCALE GENOMIC DNA]</scope>
    <source>
        <strain evidence="3 4">CGMCC 4.7206</strain>
    </source>
</reference>
<evidence type="ECO:0000313" key="3">
    <source>
        <dbReference type="EMBL" id="GGI94159.1"/>
    </source>
</evidence>
<reference evidence="2" key="5">
    <citation type="submission" date="2023-12" db="EMBL/GenBank/DDBJ databases">
        <authorList>
            <person name="Sun Q."/>
            <person name="Inoue M."/>
        </authorList>
    </citation>
    <scope>NUCLEOTIDE SEQUENCE</scope>
    <source>
        <strain evidence="2">JCM 10664</strain>
    </source>
</reference>
<comment type="caution">
    <text evidence="3">The sequence shown here is derived from an EMBL/GenBank/DDBJ whole genome shotgun (WGS) entry which is preliminary data.</text>
</comment>
<dbReference type="InterPro" id="IPR000157">
    <property type="entry name" value="TIR_dom"/>
</dbReference>
<keyword evidence="5" id="KW-1185">Reference proteome</keyword>
<name>A0A917JZK2_9PSEU</name>
<reference evidence="2" key="1">
    <citation type="journal article" date="2014" name="Int. J. Syst. Evol. Microbiol.">
        <title>Complete genome of a new Firmicutes species belonging to the dominant human colonic microbiota ('Ruminococcus bicirculans') reveals two chromosomes and a selective capacity to utilize plant glucans.</title>
        <authorList>
            <consortium name="NISC Comparative Sequencing Program"/>
            <person name="Wegmann U."/>
            <person name="Louis P."/>
            <person name="Goesmann A."/>
            <person name="Henrissat B."/>
            <person name="Duncan S.H."/>
            <person name="Flint H.J."/>
        </authorList>
    </citation>
    <scope>NUCLEOTIDE SEQUENCE</scope>
    <source>
        <strain evidence="2">JCM 10664</strain>
    </source>
</reference>
<feature type="domain" description="TIR" evidence="1">
    <location>
        <begin position="1"/>
        <end position="153"/>
    </location>
</feature>
<reference evidence="5" key="3">
    <citation type="journal article" date="2019" name="Int. J. Syst. Evol. Microbiol.">
        <title>The Global Catalogue of Microorganisms (GCM) 10K type strain sequencing project: providing services to taxonomists for standard genome sequencing and annotation.</title>
        <authorList>
            <consortium name="The Broad Institute Genomics Platform"/>
            <consortium name="The Broad Institute Genome Sequencing Center for Infectious Disease"/>
            <person name="Wu L."/>
            <person name="Ma J."/>
        </authorList>
    </citation>
    <scope>NUCLEOTIDE SEQUENCE [LARGE SCALE GENOMIC DNA]</scope>
    <source>
        <strain evidence="5">JCM 10664</strain>
    </source>
</reference>
<dbReference type="InterPro" id="IPR035897">
    <property type="entry name" value="Toll_tir_struct_dom_sf"/>
</dbReference>
<dbReference type="Proteomes" id="UP000597989">
    <property type="component" value="Unassembled WGS sequence"/>
</dbReference>
<proteinExistence type="predicted"/>